<evidence type="ECO:0000313" key="3">
    <source>
        <dbReference type="EMBL" id="STX09870.1"/>
    </source>
</evidence>
<dbReference type="SMART" id="SM00418">
    <property type="entry name" value="HTH_ARSR"/>
    <property type="match status" value="1"/>
</dbReference>
<name>A0A8B4QAX6_9BACL</name>
<dbReference type="PANTHER" id="PTHR38600">
    <property type="entry name" value="TRANSCRIPTIONAL REGULATORY PROTEIN"/>
    <property type="match status" value="1"/>
</dbReference>
<dbReference type="Proteomes" id="UP000294641">
    <property type="component" value="Unassembled WGS sequence"/>
</dbReference>
<dbReference type="EMBL" id="UGNP01000001">
    <property type="protein sequence ID" value="STX09870.1"/>
    <property type="molecule type" value="Genomic_DNA"/>
</dbReference>
<dbReference type="PANTHER" id="PTHR38600:SF2">
    <property type="entry name" value="SLL0088 PROTEIN"/>
    <property type="match status" value="1"/>
</dbReference>
<proteinExistence type="predicted"/>
<dbReference type="SUPFAM" id="SSF46785">
    <property type="entry name" value="Winged helix' DNA-binding domain"/>
    <property type="match status" value="1"/>
</dbReference>
<dbReference type="Proteomes" id="UP000254330">
    <property type="component" value="Unassembled WGS sequence"/>
</dbReference>
<dbReference type="InterPro" id="IPR001845">
    <property type="entry name" value="HTH_ArsR_DNA-bd_dom"/>
</dbReference>
<dbReference type="InterPro" id="IPR036388">
    <property type="entry name" value="WH-like_DNA-bd_sf"/>
</dbReference>
<dbReference type="NCBIfam" id="NF033788">
    <property type="entry name" value="HTH_metalloreg"/>
    <property type="match status" value="1"/>
</dbReference>
<dbReference type="OrthoDB" id="9799175at2"/>
<comment type="caution">
    <text evidence="3">The sequence shown here is derived from an EMBL/GenBank/DDBJ whole genome shotgun (WGS) entry which is preliminary data.</text>
</comment>
<dbReference type="EMBL" id="SNZG01000006">
    <property type="protein sequence ID" value="TDR41365.1"/>
    <property type="molecule type" value="Genomic_DNA"/>
</dbReference>
<dbReference type="PRINTS" id="PR00778">
    <property type="entry name" value="HTHARSR"/>
</dbReference>
<dbReference type="InterPro" id="IPR036390">
    <property type="entry name" value="WH_DNA-bd_sf"/>
</dbReference>
<dbReference type="AlphaFoldDB" id="A0A8B4QAX6"/>
<feature type="domain" description="HTH arsR-type" evidence="2">
    <location>
        <begin position="1"/>
        <end position="90"/>
    </location>
</feature>
<dbReference type="RefSeq" id="WP_109348939.1">
    <property type="nucleotide sequence ID" value="NZ_BJUE01000003.1"/>
</dbReference>
<keyword evidence="6" id="KW-1185">Reference proteome</keyword>
<dbReference type="Pfam" id="PF01022">
    <property type="entry name" value="HTH_5"/>
    <property type="match status" value="1"/>
</dbReference>
<dbReference type="GO" id="GO:0003677">
    <property type="term" value="F:DNA binding"/>
    <property type="evidence" value="ECO:0007669"/>
    <property type="project" value="UniProtKB-KW"/>
</dbReference>
<reference evidence="3 5" key="1">
    <citation type="submission" date="2018-06" db="EMBL/GenBank/DDBJ databases">
        <authorList>
            <consortium name="Pathogen Informatics"/>
            <person name="Doyle S."/>
        </authorList>
    </citation>
    <scope>NUCLEOTIDE SEQUENCE [LARGE SCALE GENOMIC DNA]</scope>
    <source>
        <strain evidence="3 5">NCTC10597</strain>
    </source>
</reference>
<evidence type="ECO:0000259" key="2">
    <source>
        <dbReference type="PROSITE" id="PS50987"/>
    </source>
</evidence>
<sequence length="100" mass="11599">MSQTNAIFQAIADPTRRQLLLKLRNKRLSISQLAEDVPMSRNAVVKHLQQLENATLVTTEKKGREKLYSLNAEGLKEVQDWLAIFDEFWDEKLDALQKLF</sequence>
<dbReference type="InterPro" id="IPR011991">
    <property type="entry name" value="ArsR-like_HTH"/>
</dbReference>
<accession>A0A8B4QAX6</accession>
<organism evidence="3 5">
    <name type="scientific">Kurthia zopfii</name>
    <dbReference type="NCBI Taxonomy" id="1650"/>
    <lineage>
        <taxon>Bacteria</taxon>
        <taxon>Bacillati</taxon>
        <taxon>Bacillota</taxon>
        <taxon>Bacilli</taxon>
        <taxon>Bacillales</taxon>
        <taxon>Caryophanaceae</taxon>
        <taxon>Kurthia</taxon>
    </lineage>
</organism>
<dbReference type="PROSITE" id="PS50987">
    <property type="entry name" value="HTH_ARSR_2"/>
    <property type="match status" value="1"/>
</dbReference>
<keyword evidence="1" id="KW-0238">DNA-binding</keyword>
<dbReference type="CDD" id="cd00090">
    <property type="entry name" value="HTH_ARSR"/>
    <property type="match status" value="1"/>
</dbReference>
<evidence type="ECO:0000313" key="6">
    <source>
        <dbReference type="Proteomes" id="UP000294641"/>
    </source>
</evidence>
<gene>
    <name evidence="4" type="ORF">DFR61_10663</name>
    <name evidence="3" type="ORF">NCTC10597_01577</name>
</gene>
<reference evidence="4 6" key="2">
    <citation type="submission" date="2019-03" db="EMBL/GenBank/DDBJ databases">
        <title>Genomic Encyclopedia of Type Strains, Phase IV (KMG-IV): sequencing the most valuable type-strain genomes for metagenomic binning, comparative biology and taxonomic classification.</title>
        <authorList>
            <person name="Goeker M."/>
        </authorList>
    </citation>
    <scope>NUCLEOTIDE SEQUENCE [LARGE SCALE GENOMIC DNA]</scope>
    <source>
        <strain evidence="4 6">DSM 20580</strain>
    </source>
</reference>
<protein>
    <submittedName>
        <fullName evidence="4">ArsR family transcriptional regulator</fullName>
    </submittedName>
    <submittedName>
        <fullName evidence="3">Uncharacterized protein conserved in archaea</fullName>
    </submittedName>
</protein>
<dbReference type="Gene3D" id="1.10.10.10">
    <property type="entry name" value="Winged helix-like DNA-binding domain superfamily/Winged helix DNA-binding domain"/>
    <property type="match status" value="1"/>
</dbReference>
<evidence type="ECO:0000256" key="1">
    <source>
        <dbReference type="ARBA" id="ARBA00023125"/>
    </source>
</evidence>
<evidence type="ECO:0000313" key="4">
    <source>
        <dbReference type="EMBL" id="TDR41365.1"/>
    </source>
</evidence>
<dbReference type="GO" id="GO:0003700">
    <property type="term" value="F:DNA-binding transcription factor activity"/>
    <property type="evidence" value="ECO:0007669"/>
    <property type="project" value="InterPro"/>
</dbReference>
<evidence type="ECO:0000313" key="5">
    <source>
        <dbReference type="Proteomes" id="UP000254330"/>
    </source>
</evidence>